<comment type="caution">
    <text evidence="2">The sequence shown here is derived from an EMBL/GenBank/DDBJ whole genome shotgun (WGS) entry which is preliminary data.</text>
</comment>
<dbReference type="EMBL" id="MU864355">
    <property type="protein sequence ID" value="KAK4192348.1"/>
    <property type="molecule type" value="Genomic_DNA"/>
</dbReference>
<feature type="region of interest" description="Disordered" evidence="1">
    <location>
        <begin position="1"/>
        <end position="47"/>
    </location>
</feature>
<accession>A0AAN6X1I0</accession>
<reference evidence="2" key="1">
    <citation type="journal article" date="2023" name="Mol. Phylogenet. Evol.">
        <title>Genome-scale phylogeny and comparative genomics of the fungal order Sordariales.</title>
        <authorList>
            <person name="Hensen N."/>
            <person name="Bonometti L."/>
            <person name="Westerberg I."/>
            <person name="Brannstrom I.O."/>
            <person name="Guillou S."/>
            <person name="Cros-Aarteil S."/>
            <person name="Calhoun S."/>
            <person name="Haridas S."/>
            <person name="Kuo A."/>
            <person name="Mondo S."/>
            <person name="Pangilinan J."/>
            <person name="Riley R."/>
            <person name="LaButti K."/>
            <person name="Andreopoulos B."/>
            <person name="Lipzen A."/>
            <person name="Chen C."/>
            <person name="Yan M."/>
            <person name="Daum C."/>
            <person name="Ng V."/>
            <person name="Clum A."/>
            <person name="Steindorff A."/>
            <person name="Ohm R.A."/>
            <person name="Martin F."/>
            <person name="Silar P."/>
            <person name="Natvig D.O."/>
            <person name="Lalanne C."/>
            <person name="Gautier V."/>
            <person name="Ament-Velasquez S.L."/>
            <person name="Kruys A."/>
            <person name="Hutchinson M.I."/>
            <person name="Powell A.J."/>
            <person name="Barry K."/>
            <person name="Miller A.N."/>
            <person name="Grigoriev I.V."/>
            <person name="Debuchy R."/>
            <person name="Gladieux P."/>
            <person name="Hiltunen Thoren M."/>
            <person name="Johannesson H."/>
        </authorList>
    </citation>
    <scope>NUCLEOTIDE SEQUENCE</scope>
    <source>
        <strain evidence="2">PSN309</strain>
    </source>
</reference>
<evidence type="ECO:0000256" key="1">
    <source>
        <dbReference type="SAM" id="MobiDB-lite"/>
    </source>
</evidence>
<feature type="compositionally biased region" description="Low complexity" evidence="1">
    <location>
        <begin position="1"/>
        <end position="11"/>
    </location>
</feature>
<name>A0AAN6X1I0_9PEZI</name>
<dbReference type="Proteomes" id="UP001302126">
    <property type="component" value="Unassembled WGS sequence"/>
</dbReference>
<keyword evidence="3" id="KW-1185">Reference proteome</keyword>
<feature type="compositionally biased region" description="Low complexity" evidence="1">
    <location>
        <begin position="21"/>
        <end position="40"/>
    </location>
</feature>
<reference evidence="2" key="2">
    <citation type="submission" date="2023-05" db="EMBL/GenBank/DDBJ databases">
        <authorList>
            <consortium name="Lawrence Berkeley National Laboratory"/>
            <person name="Steindorff A."/>
            <person name="Hensen N."/>
            <person name="Bonometti L."/>
            <person name="Westerberg I."/>
            <person name="Brannstrom I.O."/>
            <person name="Guillou S."/>
            <person name="Cros-Aarteil S."/>
            <person name="Calhoun S."/>
            <person name="Haridas S."/>
            <person name="Kuo A."/>
            <person name="Mondo S."/>
            <person name="Pangilinan J."/>
            <person name="Riley R."/>
            <person name="Labutti K."/>
            <person name="Andreopoulos B."/>
            <person name="Lipzen A."/>
            <person name="Chen C."/>
            <person name="Yanf M."/>
            <person name="Daum C."/>
            <person name="Ng V."/>
            <person name="Clum A."/>
            <person name="Ohm R."/>
            <person name="Martin F."/>
            <person name="Silar P."/>
            <person name="Natvig D."/>
            <person name="Lalanne C."/>
            <person name="Gautier V."/>
            <person name="Ament-Velasquez S.L."/>
            <person name="Kruys A."/>
            <person name="Hutchinson M.I."/>
            <person name="Powell A.J."/>
            <person name="Barry K."/>
            <person name="Miller A.N."/>
            <person name="Grigoriev I.V."/>
            <person name="Debuchy R."/>
            <person name="Gladieux P."/>
            <person name="Thoren M.H."/>
            <person name="Johannesson H."/>
        </authorList>
    </citation>
    <scope>NUCLEOTIDE SEQUENCE</scope>
    <source>
        <strain evidence="2">PSN309</strain>
    </source>
</reference>
<evidence type="ECO:0000313" key="2">
    <source>
        <dbReference type="EMBL" id="KAK4192348.1"/>
    </source>
</evidence>
<proteinExistence type="predicted"/>
<gene>
    <name evidence="2" type="ORF">QBC35DRAFT_470152</name>
</gene>
<protein>
    <submittedName>
        <fullName evidence="2">Uncharacterized protein</fullName>
    </submittedName>
</protein>
<organism evidence="2 3">
    <name type="scientific">Podospora australis</name>
    <dbReference type="NCBI Taxonomy" id="1536484"/>
    <lineage>
        <taxon>Eukaryota</taxon>
        <taxon>Fungi</taxon>
        <taxon>Dikarya</taxon>
        <taxon>Ascomycota</taxon>
        <taxon>Pezizomycotina</taxon>
        <taxon>Sordariomycetes</taxon>
        <taxon>Sordariomycetidae</taxon>
        <taxon>Sordariales</taxon>
        <taxon>Podosporaceae</taxon>
        <taxon>Podospora</taxon>
    </lineage>
</organism>
<sequence>MSPQPSSTSPRRSARLEAKAEAAASSKKQISASSSSPNKATKPKKIIKRTENNSISLSSIRSHPVYKELLDRLLALERTERDLLQKVTTLQLSVTGGQKVVHRLAENHIELGMVIDEHDEYIEKLYRREQEAHLDISFLRGKVSDVQSRLHRLEIKPSMEKNKAYLEAHKDLDVAAETAAERAACKLPGCPCALSSGTAKRE</sequence>
<evidence type="ECO:0000313" key="3">
    <source>
        <dbReference type="Proteomes" id="UP001302126"/>
    </source>
</evidence>
<dbReference type="AlphaFoldDB" id="A0AAN6X1I0"/>